<dbReference type="EMBL" id="AYXG01000068">
    <property type="protein sequence ID" value="EWC62888.1"/>
    <property type="molecule type" value="Genomic_DNA"/>
</dbReference>
<comment type="caution">
    <text evidence="6">The sequence shown here is derived from an EMBL/GenBank/DDBJ whole genome shotgun (WGS) entry which is preliminary data.</text>
</comment>
<organism evidence="6 7">
    <name type="scientific">Actinokineospora spheciospongiae</name>
    <dbReference type="NCBI Taxonomy" id="909613"/>
    <lineage>
        <taxon>Bacteria</taxon>
        <taxon>Bacillati</taxon>
        <taxon>Actinomycetota</taxon>
        <taxon>Actinomycetes</taxon>
        <taxon>Pseudonocardiales</taxon>
        <taxon>Pseudonocardiaceae</taxon>
        <taxon>Actinokineospora</taxon>
    </lineage>
</organism>
<evidence type="ECO:0000256" key="2">
    <source>
        <dbReference type="ARBA" id="ARBA00038209"/>
    </source>
</evidence>
<gene>
    <name evidence="6" type="ORF">UO65_1784</name>
</gene>
<dbReference type="eggNOG" id="COG0381">
    <property type="taxonomic scope" value="Bacteria"/>
</dbReference>
<keyword evidence="7" id="KW-1185">Reference proteome</keyword>
<sequence>MVNTLVPLPAPCPPGRVPEVCLVVGDAGAAVRIAPLAGAMAAGGRVRPVVLVCGHGAGAATAALAEFRVGTDVTVALAADGQPTTAAAAQLLAGLDRAFADRLPDAVVVQGDSATAFSAAMAAFWRRVPVVHLDAGVRSFDLTAPFPQEGHRRLIAQVSSLHLAATPEATANLAQEAHTGPKVVTVGSTAVDAALDAVERRVAHADPRVRQLADAVAAGYSRLVPVVLEAANWSASAVDAVLHGICDLVLATPDLEVVLPATGGLRARAEEALGRLVRVTITDPLPQPCLLGLLSTAAAVVTDSVTLAEQSPSFGVSALVVGGESGTWTEPSRPGYPWAAGADRAVVARITEKLVLSRRPAIPEQRVADGNPFGDGLAAARCAQAVQWLLGLRERPGEFVPARP</sequence>
<evidence type="ECO:0000313" key="6">
    <source>
        <dbReference type="EMBL" id="EWC62888.1"/>
    </source>
</evidence>
<dbReference type="GO" id="GO:0008761">
    <property type="term" value="F:UDP-N-acetylglucosamine 2-epimerase activity"/>
    <property type="evidence" value="ECO:0007669"/>
    <property type="project" value="UniProtKB-EC"/>
</dbReference>
<evidence type="ECO:0000313" key="7">
    <source>
        <dbReference type="Proteomes" id="UP000019277"/>
    </source>
</evidence>
<feature type="domain" description="UDP-N-acetylglucosamine 2-epimerase" evidence="5">
    <location>
        <begin position="60"/>
        <end position="386"/>
    </location>
</feature>
<dbReference type="Gene3D" id="3.40.50.2000">
    <property type="entry name" value="Glycogen Phosphorylase B"/>
    <property type="match status" value="2"/>
</dbReference>
<dbReference type="PANTHER" id="PTHR43174">
    <property type="entry name" value="UDP-N-ACETYLGLUCOSAMINE 2-EPIMERASE"/>
    <property type="match status" value="1"/>
</dbReference>
<reference evidence="6 7" key="1">
    <citation type="journal article" date="2014" name="Genome Announc.">
        <title>Draft Genome Sequence of the Antitrypanosomally Active Sponge-Associated Bacterium Actinokineospora sp. Strain EG49.</title>
        <authorList>
            <person name="Harjes J."/>
            <person name="Ryu T."/>
            <person name="Abdelmohsen U.R."/>
            <person name="Moitinho-Silva L."/>
            <person name="Horn H."/>
            <person name="Ravasi T."/>
            <person name="Hentschel U."/>
        </authorList>
    </citation>
    <scope>NUCLEOTIDE SEQUENCE [LARGE SCALE GENOMIC DNA]</scope>
    <source>
        <strain evidence="6 7">EG49</strain>
    </source>
</reference>
<evidence type="ECO:0000259" key="5">
    <source>
        <dbReference type="Pfam" id="PF02350"/>
    </source>
</evidence>
<evidence type="ECO:0000256" key="4">
    <source>
        <dbReference type="RuleBase" id="RU003513"/>
    </source>
</evidence>
<dbReference type="STRING" id="909613.UO65_1784"/>
<comment type="similarity">
    <text evidence="2 4">Belongs to the UDP-N-acetylglucosamine 2-epimerase family.</text>
</comment>
<evidence type="ECO:0000256" key="1">
    <source>
        <dbReference type="ARBA" id="ARBA00023235"/>
    </source>
</evidence>
<accession>W7IRD6</accession>
<name>W7IRD6_9PSEU</name>
<proteinExistence type="inferred from homology"/>
<dbReference type="Proteomes" id="UP000019277">
    <property type="component" value="Unassembled WGS sequence"/>
</dbReference>
<dbReference type="PANTHER" id="PTHR43174:SF2">
    <property type="entry name" value="UDP-N-ACETYLGLUCOSAMINE 2-EPIMERASE"/>
    <property type="match status" value="1"/>
</dbReference>
<accession>A0A8E2WXL0</accession>
<protein>
    <recommendedName>
        <fullName evidence="3">UDP-N-acetylglucosamine 2-epimerase (non-hydrolyzing)</fullName>
        <ecNumber evidence="3">5.1.3.14</ecNumber>
    </recommendedName>
</protein>
<dbReference type="EC" id="5.1.3.14" evidence="3"/>
<dbReference type="InterPro" id="IPR029767">
    <property type="entry name" value="WecB-like"/>
</dbReference>
<keyword evidence="1 4" id="KW-0413">Isomerase</keyword>
<dbReference type="InterPro" id="IPR003331">
    <property type="entry name" value="UDP_GlcNAc_Epimerase_2_dom"/>
</dbReference>
<evidence type="ECO:0000256" key="3">
    <source>
        <dbReference type="ARBA" id="ARBA00038858"/>
    </source>
</evidence>
<dbReference type="AlphaFoldDB" id="W7IRD6"/>
<dbReference type="Pfam" id="PF02350">
    <property type="entry name" value="Epimerase_2"/>
    <property type="match status" value="1"/>
</dbReference>
<dbReference type="SUPFAM" id="SSF53756">
    <property type="entry name" value="UDP-Glycosyltransferase/glycogen phosphorylase"/>
    <property type="match status" value="1"/>
</dbReference>